<feature type="transmembrane region" description="Helical" evidence="1">
    <location>
        <begin position="377"/>
        <end position="404"/>
    </location>
</feature>
<keyword evidence="1" id="KW-0029">Amino-acid transport</keyword>
<dbReference type="GO" id="GO:0015813">
    <property type="term" value="P:L-glutamate transmembrane transport"/>
    <property type="evidence" value="ECO:0007669"/>
    <property type="project" value="InterPro"/>
</dbReference>
<feature type="transmembrane region" description="Helical" evidence="1">
    <location>
        <begin position="250"/>
        <end position="268"/>
    </location>
</feature>
<proteinExistence type="inferred from homology"/>
<gene>
    <name evidence="2" type="primary">gltS</name>
    <name evidence="2" type="ORF">IBLFYP30_00465</name>
</gene>
<keyword evidence="1" id="KW-0472">Membrane</keyword>
<dbReference type="PANTHER" id="PTHR36178:SF1">
    <property type="entry name" value="SODIUM_GLUTAMATE SYMPORTER"/>
    <property type="match status" value="1"/>
</dbReference>
<keyword evidence="1" id="KW-0769">Symport</keyword>
<keyword evidence="1" id="KW-1003">Cell membrane</keyword>
<accession>A0A6N3FM68</accession>
<feature type="transmembrane region" description="Helical" evidence="1">
    <location>
        <begin position="221"/>
        <end position="244"/>
    </location>
</feature>
<comment type="subcellular location">
    <subcellularLocation>
        <location evidence="1">Cell membrane</location>
        <topology evidence="1">Multi-pass membrane protein</topology>
    </subcellularLocation>
</comment>
<feature type="transmembrane region" description="Helical" evidence="1">
    <location>
        <begin position="313"/>
        <end position="333"/>
    </location>
</feature>
<protein>
    <recommendedName>
        <fullName evidence="1">Sodium/glutamate symporter</fullName>
    </recommendedName>
</protein>
<feature type="transmembrane region" description="Helical" evidence="1">
    <location>
        <begin position="340"/>
        <end position="357"/>
    </location>
</feature>
<feature type="transmembrane region" description="Helical" evidence="1">
    <location>
        <begin position="69"/>
        <end position="88"/>
    </location>
</feature>
<reference evidence="2" key="1">
    <citation type="submission" date="2019-11" db="EMBL/GenBank/DDBJ databases">
        <authorList>
            <person name="Feng L."/>
        </authorList>
    </citation>
    <scope>NUCLEOTIDE SEQUENCE</scope>
    <source>
        <strain evidence="2">IbartlettiiLFYP30</strain>
    </source>
</reference>
<keyword evidence="1" id="KW-0915">Sodium</keyword>
<name>A0A6N3FM68_9FIRM</name>
<keyword evidence="1" id="KW-1133">Transmembrane helix</keyword>
<dbReference type="InterPro" id="IPR004445">
    <property type="entry name" value="GltS"/>
</dbReference>
<feature type="transmembrane region" description="Helical" evidence="1">
    <location>
        <begin position="37"/>
        <end position="57"/>
    </location>
</feature>
<dbReference type="GO" id="GO:0015501">
    <property type="term" value="F:glutamate:sodium symporter activity"/>
    <property type="evidence" value="ECO:0007669"/>
    <property type="project" value="UniProtKB-UniRule"/>
</dbReference>
<dbReference type="AlphaFoldDB" id="A0A6N3FM68"/>
<dbReference type="HAMAP" id="MF_02062">
    <property type="entry name" value="GltS"/>
    <property type="match status" value="1"/>
</dbReference>
<feature type="transmembrane region" description="Helical" evidence="1">
    <location>
        <begin position="95"/>
        <end position="116"/>
    </location>
</feature>
<dbReference type="EMBL" id="CACRUE010000045">
    <property type="protein sequence ID" value="VYU52939.1"/>
    <property type="molecule type" value="Genomic_DNA"/>
</dbReference>
<comment type="function">
    <text evidence="1">Catalyzes the sodium-dependent transport of glutamate.</text>
</comment>
<dbReference type="RefSeq" id="WP_156531230.1">
    <property type="nucleotide sequence ID" value="NZ_CACRUE010000045.1"/>
</dbReference>
<organism evidence="2">
    <name type="scientific">Intestinibacter bartlettii</name>
    <dbReference type="NCBI Taxonomy" id="261299"/>
    <lineage>
        <taxon>Bacteria</taxon>
        <taxon>Bacillati</taxon>
        <taxon>Bacillota</taxon>
        <taxon>Clostridia</taxon>
        <taxon>Peptostreptococcales</taxon>
        <taxon>Peptostreptococcaceae</taxon>
        <taxon>Intestinibacter</taxon>
    </lineage>
</organism>
<keyword evidence="1" id="KW-0812">Transmembrane</keyword>
<feature type="transmembrane region" description="Helical" evidence="1">
    <location>
        <begin position="161"/>
        <end position="185"/>
    </location>
</feature>
<feature type="transmembrane region" description="Helical" evidence="1">
    <location>
        <begin position="6"/>
        <end position="25"/>
    </location>
</feature>
<dbReference type="GO" id="GO:0005886">
    <property type="term" value="C:plasma membrane"/>
    <property type="evidence" value="ECO:0007669"/>
    <property type="project" value="UniProtKB-SubCell"/>
</dbReference>
<evidence type="ECO:0000313" key="2">
    <source>
        <dbReference type="EMBL" id="VYU52939.1"/>
    </source>
</evidence>
<comment type="similarity">
    <text evidence="1">Belongs to the glutamate:Na(+) symporter (ESS) (TC 2.A.27) family.</text>
</comment>
<evidence type="ECO:0000256" key="1">
    <source>
        <dbReference type="HAMAP-Rule" id="MF_02062"/>
    </source>
</evidence>
<dbReference type="Pfam" id="PF03616">
    <property type="entry name" value="Glt_symporter"/>
    <property type="match status" value="1"/>
</dbReference>
<keyword evidence="1" id="KW-0406">Ion transport</keyword>
<feature type="transmembrane region" description="Helical" evidence="1">
    <location>
        <begin position="288"/>
        <end position="307"/>
    </location>
</feature>
<keyword evidence="1" id="KW-0813">Transport</keyword>
<keyword evidence="1" id="KW-0739">Sodium transport</keyword>
<dbReference type="PANTHER" id="PTHR36178">
    <property type="entry name" value="SLR0625 PROTEIN"/>
    <property type="match status" value="1"/>
</dbReference>
<sequence length="405" mass="44782">MINLDLNIVSTLILAIVLCLFGNFIKNKFSIFNKVCIPTPVIGGLFFSLLIFILRKFGILEITMDTSLMPYFLSIFFISVGFCINIFSAKGGGKLLFLYWLLCAFLGLFQNLIAVFSSKLLHIKPLLGFMCGSVSMEGGHGYALAFGKTIESIGIENACAIGIAAATLGLITGGILGGPVGRFLIYKYDLKPLKGGSRLFKNNKNQNTIKTNKPKFQFTPIVFLENILILLLIMNISFFVSNIIYIKTNILIPNIVIGMLLSVIINNFNIKKQVFDFSWDLFDFIQNISLDIFLTMALMSIDLYALSSLLGPILIIVFFQVLFVLIYGVFICFRVLGKDYDAAIMISGLIGHTLGATPNALANMSTLTSKYGKSETAFLIVPMVGAFLLDAFSMPCILFFINFLK</sequence>